<dbReference type="GeneID" id="40310763"/>
<dbReference type="OrthoDB" id="124041at2759"/>
<organism evidence="4 5">
    <name type="scientific">Besnoitia besnoiti</name>
    <name type="common">Apicomplexan protozoan</name>
    <dbReference type="NCBI Taxonomy" id="94643"/>
    <lineage>
        <taxon>Eukaryota</taxon>
        <taxon>Sar</taxon>
        <taxon>Alveolata</taxon>
        <taxon>Apicomplexa</taxon>
        <taxon>Conoidasida</taxon>
        <taxon>Coccidia</taxon>
        <taxon>Eucoccidiorida</taxon>
        <taxon>Eimeriorina</taxon>
        <taxon>Sarcocystidae</taxon>
        <taxon>Besnoitia</taxon>
    </lineage>
</organism>
<dbReference type="KEGG" id="bbes:BESB_058350"/>
<accession>A0A2A9M8Y4</accession>
<feature type="compositionally biased region" description="Polar residues" evidence="3">
    <location>
        <begin position="242"/>
        <end position="258"/>
    </location>
</feature>
<dbReference type="GO" id="GO:0000172">
    <property type="term" value="C:ribonuclease MRP complex"/>
    <property type="evidence" value="ECO:0007669"/>
    <property type="project" value="InterPro"/>
</dbReference>
<dbReference type="InterPro" id="IPR036980">
    <property type="entry name" value="RNase_P/MRP_Rpp29_sf"/>
</dbReference>
<dbReference type="AlphaFoldDB" id="A0A2A9M8Y4"/>
<evidence type="ECO:0000313" key="4">
    <source>
        <dbReference type="EMBL" id="PFH34948.1"/>
    </source>
</evidence>
<dbReference type="GO" id="GO:0005634">
    <property type="term" value="C:nucleus"/>
    <property type="evidence" value="ECO:0007669"/>
    <property type="project" value="UniProtKB-SubCell"/>
</dbReference>
<dbReference type="PANTHER" id="PTHR13348">
    <property type="entry name" value="RIBONUCLEASE P SUBUNIT P29"/>
    <property type="match status" value="1"/>
</dbReference>
<dbReference type="RefSeq" id="XP_029218957.1">
    <property type="nucleotide sequence ID" value="XM_029364249.1"/>
</dbReference>
<protein>
    <submittedName>
        <fullName evidence="4">Uncharacterized protein</fullName>
    </submittedName>
</protein>
<dbReference type="GO" id="GO:0001682">
    <property type="term" value="P:tRNA 5'-leader removal"/>
    <property type="evidence" value="ECO:0007669"/>
    <property type="project" value="InterPro"/>
</dbReference>
<feature type="compositionally biased region" description="Low complexity" evidence="3">
    <location>
        <begin position="325"/>
        <end position="337"/>
    </location>
</feature>
<dbReference type="InterPro" id="IPR023534">
    <property type="entry name" value="Rof/RNase_P-like"/>
</dbReference>
<keyword evidence="5" id="KW-1185">Reference proteome</keyword>
<comment type="caution">
    <text evidence="4">The sequence shown here is derived from an EMBL/GenBank/DDBJ whole genome shotgun (WGS) entry which is preliminary data.</text>
</comment>
<name>A0A2A9M8Y4_BESBE</name>
<dbReference type="SUPFAM" id="SSF101744">
    <property type="entry name" value="Rof/RNase P subunit-like"/>
    <property type="match status" value="1"/>
</dbReference>
<dbReference type="Pfam" id="PF01868">
    <property type="entry name" value="RNase_P-MRP_p29"/>
    <property type="match status" value="1"/>
</dbReference>
<evidence type="ECO:0000256" key="1">
    <source>
        <dbReference type="ARBA" id="ARBA00004123"/>
    </source>
</evidence>
<dbReference type="PANTHER" id="PTHR13348:SF0">
    <property type="entry name" value="RIBONUCLEASE P PROTEIN SUBUNIT P29"/>
    <property type="match status" value="1"/>
</dbReference>
<dbReference type="GO" id="GO:0030677">
    <property type="term" value="C:ribonuclease P complex"/>
    <property type="evidence" value="ECO:0007669"/>
    <property type="project" value="InterPro"/>
</dbReference>
<reference evidence="4 5" key="1">
    <citation type="submission" date="2017-09" db="EMBL/GenBank/DDBJ databases">
        <title>Genome sequencing of Besnoitia besnoiti strain Bb-Ger1.</title>
        <authorList>
            <person name="Schares G."/>
            <person name="Venepally P."/>
            <person name="Lorenzi H.A."/>
        </authorList>
    </citation>
    <scope>NUCLEOTIDE SEQUENCE [LARGE SCALE GENOMIC DNA]</scope>
    <source>
        <strain evidence="4 5">Bb-Ger1</strain>
    </source>
</reference>
<dbReference type="Gene3D" id="2.30.30.210">
    <property type="entry name" value="Ribonuclease P/MRP, subunit p29"/>
    <property type="match status" value="1"/>
</dbReference>
<dbReference type="GO" id="GO:0006364">
    <property type="term" value="P:rRNA processing"/>
    <property type="evidence" value="ECO:0007669"/>
    <property type="project" value="TreeGrafter"/>
</dbReference>
<feature type="region of interest" description="Disordered" evidence="3">
    <location>
        <begin position="235"/>
        <end position="261"/>
    </location>
</feature>
<dbReference type="Proteomes" id="UP000224006">
    <property type="component" value="Chromosome V"/>
</dbReference>
<evidence type="ECO:0000256" key="2">
    <source>
        <dbReference type="ARBA" id="ARBA00006181"/>
    </source>
</evidence>
<sequence>MAQRHAQAFASYATTSRSPASLSAAASAKEQLAAAYATSLSGSGLASLSHPLYARLYRADALAAASPTADGAFLQDILELCPLQTPAATLVETKLSNRALRLDTLRPSSASSAAASSAAASSAAAASAGPLALSAQQRRRLLKLSRTRAKRLGLFDVKKEIDASSASAAASRFQRRGMPRRAPGGEARFDLRAEDVAREEPMGEGQRVEGDESAEGEMELEGVVMDAVGGCDAEMSEPTPLEASSSSEGVTYAPSSAQPLHPERSPLEALLASSFAGLRFEHFEGLNALWLQYLAVVCGAREALALPADPREAAAAPLHPPGPAVAPSSASAAAEAPFLSKKARREERKSRDGASWQKAFDRCTGLSKADLHGARVKVVRSKTPGLVGKGGFIVEETQQSLLLLGDDQVLRRVMKSQTVLSVESLEGSTFFLHTQHLQHSGVGRSKTKLKPKQTLLLP</sequence>
<comment type="similarity">
    <text evidence="2">Belongs to the eukaryotic/archaeal RNase P protein component 1 family.</text>
</comment>
<dbReference type="GO" id="GO:0033204">
    <property type="term" value="F:ribonuclease P RNA binding"/>
    <property type="evidence" value="ECO:0007669"/>
    <property type="project" value="InterPro"/>
</dbReference>
<gene>
    <name evidence="4" type="ORF">BESB_058350</name>
</gene>
<dbReference type="STRING" id="94643.A0A2A9M8Y4"/>
<feature type="region of interest" description="Disordered" evidence="3">
    <location>
        <begin position="315"/>
        <end position="354"/>
    </location>
</feature>
<dbReference type="EMBL" id="NWUJ01000005">
    <property type="protein sequence ID" value="PFH34948.1"/>
    <property type="molecule type" value="Genomic_DNA"/>
</dbReference>
<feature type="region of interest" description="Disordered" evidence="3">
    <location>
        <begin position="166"/>
        <end position="187"/>
    </location>
</feature>
<dbReference type="InterPro" id="IPR016848">
    <property type="entry name" value="RNase_P/MRP_Rpp29-subunit"/>
</dbReference>
<proteinExistence type="inferred from homology"/>
<dbReference type="VEuPathDB" id="ToxoDB:BESB_058350"/>
<evidence type="ECO:0000256" key="3">
    <source>
        <dbReference type="SAM" id="MobiDB-lite"/>
    </source>
</evidence>
<comment type="subcellular location">
    <subcellularLocation>
        <location evidence="1">Nucleus</location>
    </subcellularLocation>
</comment>
<dbReference type="SMART" id="SM00538">
    <property type="entry name" value="POP4"/>
    <property type="match status" value="1"/>
</dbReference>
<dbReference type="InterPro" id="IPR002730">
    <property type="entry name" value="Rpp29/RNP1"/>
</dbReference>
<evidence type="ECO:0000313" key="5">
    <source>
        <dbReference type="Proteomes" id="UP000224006"/>
    </source>
</evidence>